<gene>
    <name evidence="2" type="primary">faxc_1</name>
    <name evidence="2" type="ORF">Anas_14581</name>
</gene>
<evidence type="ECO:0000259" key="1">
    <source>
        <dbReference type="Pfam" id="PF17172"/>
    </source>
</evidence>
<dbReference type="EMBL" id="SEYY01013946">
    <property type="protein sequence ID" value="KAB7500445.1"/>
    <property type="molecule type" value="Genomic_DNA"/>
</dbReference>
<dbReference type="Pfam" id="PF17172">
    <property type="entry name" value="GST_N_4"/>
    <property type="match status" value="1"/>
</dbReference>
<dbReference type="SUPFAM" id="SSF52833">
    <property type="entry name" value="Thioredoxin-like"/>
    <property type="match status" value="1"/>
</dbReference>
<protein>
    <submittedName>
        <fullName evidence="2">Failed axon connections-like protein</fullName>
    </submittedName>
</protein>
<feature type="domain" description="Thioredoxin-like fold" evidence="1">
    <location>
        <begin position="106"/>
        <end position="198"/>
    </location>
</feature>
<accession>A0A5N5T2I7</accession>
<comment type="caution">
    <text evidence="2">The sequence shown here is derived from an EMBL/GenBank/DDBJ whole genome shotgun (WGS) entry which is preliminary data.</text>
</comment>
<name>A0A5N5T2I7_9CRUS</name>
<dbReference type="GO" id="GO:0005737">
    <property type="term" value="C:cytoplasm"/>
    <property type="evidence" value="ECO:0007669"/>
    <property type="project" value="TreeGrafter"/>
</dbReference>
<evidence type="ECO:0000313" key="2">
    <source>
        <dbReference type="EMBL" id="KAB7500445.1"/>
    </source>
</evidence>
<dbReference type="Proteomes" id="UP000326759">
    <property type="component" value="Unassembled WGS sequence"/>
</dbReference>
<sequence length="237" mass="27002">MEGTTIVSEAVSEVAPAVVTVVSSQGVKRCAGKFGPKIGCRIFSFCRGLWKVNKTVIVATVAVVALFKVHRTIKKRNCRKEWNSAGKNIVVLHSFPKATTLPNLSPFVLKLETYLRMADIQYKFDDRYPYGPKGKAPWITLNGKDYADSQLIIEFLGKEFRKDFCNSLSKEEKAVSRAMQIMAEEHVLFGLGWWRFVVDRCESMSVLMKLSFFEYLFMKSLIKKIRKKSLAPRLWAS</sequence>
<dbReference type="InterPro" id="IPR036249">
    <property type="entry name" value="Thioredoxin-like_sf"/>
</dbReference>
<dbReference type="InterPro" id="IPR050931">
    <property type="entry name" value="Mito_Protein_Transport_Metaxin"/>
</dbReference>
<proteinExistence type="predicted"/>
<organism evidence="2 3">
    <name type="scientific">Armadillidium nasatum</name>
    <dbReference type="NCBI Taxonomy" id="96803"/>
    <lineage>
        <taxon>Eukaryota</taxon>
        <taxon>Metazoa</taxon>
        <taxon>Ecdysozoa</taxon>
        <taxon>Arthropoda</taxon>
        <taxon>Crustacea</taxon>
        <taxon>Multicrustacea</taxon>
        <taxon>Malacostraca</taxon>
        <taxon>Eumalacostraca</taxon>
        <taxon>Peracarida</taxon>
        <taxon>Isopoda</taxon>
        <taxon>Oniscidea</taxon>
        <taxon>Crinocheta</taxon>
        <taxon>Armadillidiidae</taxon>
        <taxon>Armadillidium</taxon>
    </lineage>
</organism>
<dbReference type="InterPro" id="IPR012336">
    <property type="entry name" value="Thioredoxin-like_fold"/>
</dbReference>
<evidence type="ECO:0000313" key="3">
    <source>
        <dbReference type="Proteomes" id="UP000326759"/>
    </source>
</evidence>
<dbReference type="AlphaFoldDB" id="A0A5N5T2I7"/>
<keyword evidence="3" id="KW-1185">Reference proteome</keyword>
<reference evidence="2 3" key="1">
    <citation type="journal article" date="2019" name="PLoS Biol.">
        <title>Sex chromosomes control vertical transmission of feminizing Wolbachia symbionts in an isopod.</title>
        <authorList>
            <person name="Becking T."/>
            <person name="Chebbi M.A."/>
            <person name="Giraud I."/>
            <person name="Moumen B."/>
            <person name="Laverre T."/>
            <person name="Caubet Y."/>
            <person name="Peccoud J."/>
            <person name="Gilbert C."/>
            <person name="Cordaux R."/>
        </authorList>
    </citation>
    <scope>NUCLEOTIDE SEQUENCE [LARGE SCALE GENOMIC DNA]</scope>
    <source>
        <strain evidence="2">ANa2</strain>
        <tissue evidence="2">Whole body excluding digestive tract and cuticle</tissue>
    </source>
</reference>
<dbReference type="PANTHER" id="PTHR12289">
    <property type="entry name" value="METAXIN RELATED"/>
    <property type="match status" value="1"/>
</dbReference>
<dbReference type="OrthoDB" id="5809458at2759"/>
<dbReference type="PANTHER" id="PTHR12289:SF41">
    <property type="entry name" value="FAILED AXON CONNECTIONS-RELATED"/>
    <property type="match status" value="1"/>
</dbReference>